<evidence type="ECO:0000259" key="2">
    <source>
        <dbReference type="Pfam" id="PF00534"/>
    </source>
</evidence>
<dbReference type="Pfam" id="PF00534">
    <property type="entry name" value="Glycos_transf_1"/>
    <property type="match status" value="1"/>
</dbReference>
<dbReference type="PANTHER" id="PTHR45947:SF3">
    <property type="entry name" value="SULFOQUINOVOSYL TRANSFERASE SQD2"/>
    <property type="match status" value="1"/>
</dbReference>
<dbReference type="OrthoDB" id="10620382at2759"/>
<comment type="caution">
    <text evidence="4">The sequence shown here is derived from an EMBL/GenBank/DDBJ whole genome shotgun (WGS) entry which is preliminary data.</text>
</comment>
<dbReference type="SUPFAM" id="SSF53756">
    <property type="entry name" value="UDP-Glycosyltransferase/glycogen phosphorylase"/>
    <property type="match status" value="1"/>
</dbReference>
<sequence>MIVVVVCNVYSGTNNGTTVSCRNFVKQLRLRGYEVRVITTGEPEDGLYIVPAYSHNLAATIASWNGIAFGKPDEEVIARAGRSGRGAYVHAMAMERHIHCTAAFHVQPEDVTYNLGLDKCTCLATQINKWARDFFYKDYTHIHCPSRFIANELEKAGYQAKLHVISNGVNDIFQCSPIPKIPQLKGKFCILMVGRLSKEKRQDVLIKACCLSKYANNIQLILAGHGPKEEMFRRMAKKLPNPAIFGFYPQQDLANLMNMCDLYVHASDVEIEAISCIEAFACGLVPVIANSPISATTQFALCDKSLFKAGSAKDCAEKIDYWIEHPEEKKRMSQQYAESANQYRLKASIDSMLSMFNDAIQESA</sequence>
<keyword evidence="1" id="KW-0328">Glycosyltransferase</keyword>
<reference evidence="4 5" key="1">
    <citation type="submission" date="2016-05" db="EMBL/GenBank/DDBJ databases">
        <title>Nuclear genome of Blastocystis sp. subtype 1 NandII.</title>
        <authorList>
            <person name="Gentekaki E."/>
            <person name="Curtis B."/>
            <person name="Stairs C."/>
            <person name="Eme L."/>
            <person name="Herman E."/>
            <person name="Klimes V."/>
            <person name="Arias M.C."/>
            <person name="Elias M."/>
            <person name="Hilliou F."/>
            <person name="Klute M."/>
            <person name="Malik S.-B."/>
            <person name="Pightling A."/>
            <person name="Rachubinski R."/>
            <person name="Salas D."/>
            <person name="Schlacht A."/>
            <person name="Suga H."/>
            <person name="Archibald J."/>
            <person name="Ball S.G."/>
            <person name="Clark G."/>
            <person name="Dacks J."/>
            <person name="Van Der Giezen M."/>
            <person name="Tsaousis A."/>
            <person name="Roger A."/>
        </authorList>
    </citation>
    <scope>NUCLEOTIDE SEQUENCE [LARGE SCALE GENOMIC DNA]</scope>
    <source>
        <strain evidence="5">ATCC 50177 / NandII</strain>
    </source>
</reference>
<dbReference type="Proteomes" id="UP000078348">
    <property type="component" value="Unassembled WGS sequence"/>
</dbReference>
<protein>
    <submittedName>
        <fullName evidence="4">1,2-diacylglycerol 3-glucosyltransferase</fullName>
    </submittedName>
</protein>
<dbReference type="STRING" id="478820.A0A196S745"/>
<feature type="domain" description="Glycosyltransferase subfamily 4-like N-terminal" evidence="3">
    <location>
        <begin position="15"/>
        <end position="170"/>
    </location>
</feature>
<dbReference type="InterPro" id="IPR050194">
    <property type="entry name" value="Glycosyltransferase_grp1"/>
</dbReference>
<evidence type="ECO:0000313" key="4">
    <source>
        <dbReference type="EMBL" id="OAO12863.1"/>
    </source>
</evidence>
<dbReference type="Gene3D" id="3.40.50.2000">
    <property type="entry name" value="Glycogen Phosphorylase B"/>
    <property type="match status" value="2"/>
</dbReference>
<dbReference type="AlphaFoldDB" id="A0A196S745"/>
<evidence type="ECO:0000256" key="1">
    <source>
        <dbReference type="ARBA" id="ARBA00022676"/>
    </source>
</evidence>
<name>A0A196S745_BLAHN</name>
<accession>A0A196S745</accession>
<feature type="domain" description="Glycosyl transferase family 1" evidence="2">
    <location>
        <begin position="184"/>
        <end position="335"/>
    </location>
</feature>
<dbReference type="PANTHER" id="PTHR45947">
    <property type="entry name" value="SULFOQUINOVOSYL TRANSFERASE SQD2"/>
    <property type="match status" value="1"/>
</dbReference>
<organism evidence="4 5">
    <name type="scientific">Blastocystis sp. subtype 1 (strain ATCC 50177 / NandII)</name>
    <dbReference type="NCBI Taxonomy" id="478820"/>
    <lineage>
        <taxon>Eukaryota</taxon>
        <taxon>Sar</taxon>
        <taxon>Stramenopiles</taxon>
        <taxon>Bigyra</taxon>
        <taxon>Opalozoa</taxon>
        <taxon>Opalinata</taxon>
        <taxon>Blastocystidae</taxon>
        <taxon>Blastocystis</taxon>
    </lineage>
</organism>
<dbReference type="EMBL" id="LXWW01000506">
    <property type="protein sequence ID" value="OAO12863.1"/>
    <property type="molecule type" value="Genomic_DNA"/>
</dbReference>
<dbReference type="Pfam" id="PF13439">
    <property type="entry name" value="Glyco_transf_4"/>
    <property type="match status" value="1"/>
</dbReference>
<dbReference type="GO" id="GO:0016757">
    <property type="term" value="F:glycosyltransferase activity"/>
    <property type="evidence" value="ECO:0007669"/>
    <property type="project" value="UniProtKB-KW"/>
</dbReference>
<keyword evidence="5" id="KW-1185">Reference proteome</keyword>
<evidence type="ECO:0000313" key="5">
    <source>
        <dbReference type="Proteomes" id="UP000078348"/>
    </source>
</evidence>
<proteinExistence type="predicted"/>
<dbReference type="InterPro" id="IPR028098">
    <property type="entry name" value="Glyco_trans_4-like_N"/>
</dbReference>
<gene>
    <name evidence="4" type="ORF">AV274_5463</name>
</gene>
<keyword evidence="4" id="KW-0808">Transferase</keyword>
<dbReference type="InterPro" id="IPR001296">
    <property type="entry name" value="Glyco_trans_1"/>
</dbReference>
<evidence type="ECO:0000259" key="3">
    <source>
        <dbReference type="Pfam" id="PF13439"/>
    </source>
</evidence>